<dbReference type="NCBIfam" id="NF046082">
    <property type="entry name" value="assoc_w_XrtX"/>
    <property type="match status" value="1"/>
</dbReference>
<feature type="transmembrane region" description="Helical" evidence="1">
    <location>
        <begin position="76"/>
        <end position="95"/>
    </location>
</feature>
<dbReference type="AlphaFoldDB" id="A0A1I2WXU3"/>
<keyword evidence="1" id="KW-0472">Membrane</keyword>
<evidence type="ECO:0000256" key="1">
    <source>
        <dbReference type="SAM" id="Phobius"/>
    </source>
</evidence>
<organism evidence="2 3">
    <name type="scientific">Pontibacter chinhatensis</name>
    <dbReference type="NCBI Taxonomy" id="1436961"/>
    <lineage>
        <taxon>Bacteria</taxon>
        <taxon>Pseudomonadati</taxon>
        <taxon>Bacteroidota</taxon>
        <taxon>Cytophagia</taxon>
        <taxon>Cytophagales</taxon>
        <taxon>Hymenobacteraceae</taxon>
        <taxon>Pontibacter</taxon>
    </lineage>
</organism>
<name>A0A1I2WXU3_9BACT</name>
<accession>A0A1I2WXU3</accession>
<dbReference type="Proteomes" id="UP000198724">
    <property type="component" value="Unassembled WGS sequence"/>
</dbReference>
<evidence type="ECO:0000313" key="2">
    <source>
        <dbReference type="EMBL" id="SFH06110.1"/>
    </source>
</evidence>
<sequence length="164" mass="18959">MFQNKPLKLNQQRSKKRWAILSGLVSILILVGLYETPIKESVIIGFSNTHNLFLEPDPNIHHSLYSLKNVDRLANLLYRILYSGVCMLIIHTYFLKPQLSKLAFLFYFFLYASTLTLYFVAEQLQMSSLHIVAFRLDSLLISPMPIVILIPARYIMYLSKSNAT</sequence>
<keyword evidence="3" id="KW-1185">Reference proteome</keyword>
<keyword evidence="1" id="KW-1133">Transmembrane helix</keyword>
<feature type="transmembrane region" description="Helical" evidence="1">
    <location>
        <begin position="102"/>
        <end position="120"/>
    </location>
</feature>
<evidence type="ECO:0008006" key="4">
    <source>
        <dbReference type="Google" id="ProtNLM"/>
    </source>
</evidence>
<evidence type="ECO:0000313" key="3">
    <source>
        <dbReference type="Proteomes" id="UP000198724"/>
    </source>
</evidence>
<dbReference type="EMBL" id="FOOT01000005">
    <property type="protein sequence ID" value="SFH06110.1"/>
    <property type="molecule type" value="Genomic_DNA"/>
</dbReference>
<dbReference type="RefSeq" id="WP_092103517.1">
    <property type="nucleotide sequence ID" value="NZ_FOOT01000005.1"/>
</dbReference>
<protein>
    <recommendedName>
        <fullName evidence="4">Exosortase F-associated protein</fullName>
    </recommendedName>
</protein>
<proteinExistence type="predicted"/>
<keyword evidence="1" id="KW-0812">Transmembrane</keyword>
<feature type="transmembrane region" description="Helical" evidence="1">
    <location>
        <begin position="18"/>
        <end position="34"/>
    </location>
</feature>
<gene>
    <name evidence="2" type="ORF">SAMN05421739_105263</name>
</gene>
<reference evidence="3" key="1">
    <citation type="submission" date="2016-10" db="EMBL/GenBank/DDBJ databases">
        <authorList>
            <person name="Varghese N."/>
            <person name="Submissions S."/>
        </authorList>
    </citation>
    <scope>NUCLEOTIDE SEQUENCE [LARGE SCALE GENOMIC DNA]</scope>
    <source>
        <strain evidence="3">LP51</strain>
    </source>
</reference>